<comment type="caution">
    <text evidence="1">The sequence shown here is derived from an EMBL/GenBank/DDBJ whole genome shotgun (WGS) entry which is preliminary data.</text>
</comment>
<dbReference type="RefSeq" id="WP_271342317.1">
    <property type="nucleotide sequence ID" value="NZ_JAQKAB010000019.1"/>
</dbReference>
<accession>A0ABT4X894</accession>
<proteinExistence type="predicted"/>
<keyword evidence="2" id="KW-1185">Reference proteome</keyword>
<dbReference type="Proteomes" id="UP001211894">
    <property type="component" value="Unassembled WGS sequence"/>
</dbReference>
<reference evidence="1 2" key="1">
    <citation type="submission" date="2023-01" db="EMBL/GenBank/DDBJ databases">
        <title>Bacillus changyiensis sp. nov., isolated from a coastal deposit.</title>
        <authorList>
            <person name="Xiao G."/>
            <person name="Lai Q."/>
            <person name="Hu Z."/>
            <person name="Shao Z."/>
        </authorList>
    </citation>
    <scope>NUCLEOTIDE SEQUENCE [LARGE SCALE GENOMIC DNA]</scope>
    <source>
        <strain evidence="1 2">CLL-7-23</strain>
    </source>
</reference>
<protein>
    <recommendedName>
        <fullName evidence="3">DUF2187 domain-containing protein</fullName>
    </recommendedName>
</protein>
<dbReference type="EMBL" id="JAQKAB010000019">
    <property type="protein sequence ID" value="MDA7028505.1"/>
    <property type="molecule type" value="Genomic_DNA"/>
</dbReference>
<name>A0ABT4X894_9BACI</name>
<sequence>MRTIKSISYHSDTYVVGEAYKPPSFTDGATVTSITDNRNAFRHNDGGFEVRFDTGDILRIHSNDVVVHLEVAK</sequence>
<evidence type="ECO:0008006" key="3">
    <source>
        <dbReference type="Google" id="ProtNLM"/>
    </source>
</evidence>
<evidence type="ECO:0000313" key="1">
    <source>
        <dbReference type="EMBL" id="MDA7028505.1"/>
    </source>
</evidence>
<organism evidence="1 2">
    <name type="scientific">Bacillus changyiensis</name>
    <dbReference type="NCBI Taxonomy" id="3004103"/>
    <lineage>
        <taxon>Bacteria</taxon>
        <taxon>Bacillati</taxon>
        <taxon>Bacillota</taxon>
        <taxon>Bacilli</taxon>
        <taxon>Bacillales</taxon>
        <taxon>Bacillaceae</taxon>
        <taxon>Bacillus</taxon>
    </lineage>
</organism>
<gene>
    <name evidence="1" type="ORF">PJ311_18360</name>
</gene>
<evidence type="ECO:0000313" key="2">
    <source>
        <dbReference type="Proteomes" id="UP001211894"/>
    </source>
</evidence>